<comment type="caution">
    <text evidence="1">The sequence shown here is derived from an EMBL/GenBank/DDBJ whole genome shotgun (WGS) entry which is preliminary data.</text>
</comment>
<dbReference type="Gene3D" id="3.30.530.20">
    <property type="match status" value="1"/>
</dbReference>
<organism evidence="1 2">
    <name type="scientific">Mucilaginibacter rigui</name>
    <dbReference type="NCBI Taxonomy" id="534635"/>
    <lineage>
        <taxon>Bacteria</taxon>
        <taxon>Pseudomonadati</taxon>
        <taxon>Bacteroidota</taxon>
        <taxon>Sphingobacteriia</taxon>
        <taxon>Sphingobacteriales</taxon>
        <taxon>Sphingobacteriaceae</taxon>
        <taxon>Mucilaginibacter</taxon>
    </lineage>
</organism>
<dbReference type="SUPFAM" id="SSF55961">
    <property type="entry name" value="Bet v1-like"/>
    <property type="match status" value="1"/>
</dbReference>
<reference evidence="1 2" key="1">
    <citation type="submission" date="2020-09" db="EMBL/GenBank/DDBJ databases">
        <title>Novel species of Mucilaginibacter isolated from a glacier on the Tibetan Plateau.</title>
        <authorList>
            <person name="Liu Q."/>
            <person name="Xin Y.-H."/>
        </authorList>
    </citation>
    <scope>NUCLEOTIDE SEQUENCE [LARGE SCALE GENOMIC DNA]</scope>
    <source>
        <strain evidence="1 2">CGMCC 1.13878</strain>
    </source>
</reference>
<dbReference type="Proteomes" id="UP000618754">
    <property type="component" value="Unassembled WGS sequence"/>
</dbReference>
<proteinExistence type="predicted"/>
<name>A0ABR7X287_9SPHI</name>
<dbReference type="InterPro" id="IPR023393">
    <property type="entry name" value="START-like_dom_sf"/>
</dbReference>
<gene>
    <name evidence="1" type="ORF">IDJ75_05445</name>
</gene>
<evidence type="ECO:0000313" key="2">
    <source>
        <dbReference type="Proteomes" id="UP000618754"/>
    </source>
</evidence>
<dbReference type="EMBL" id="JACWMW010000001">
    <property type="protein sequence ID" value="MBD1384714.1"/>
    <property type="molecule type" value="Genomic_DNA"/>
</dbReference>
<evidence type="ECO:0000313" key="1">
    <source>
        <dbReference type="EMBL" id="MBD1384714.1"/>
    </source>
</evidence>
<accession>A0ABR7X287</accession>
<sequence length="131" mass="14569">MSVFESKVTVNKPAAQVYAFLADMNNHRQLMPDNIVDWTSTTDVASFNIQNITKLSLKIEERVADTLVRIIPAEKPPFDMELKWELSEVDGATQAAFTITASLSMMMKMLASGPLQKLVDEETTNLASMLS</sequence>
<protein>
    <submittedName>
        <fullName evidence="1">SRPBCC family protein</fullName>
    </submittedName>
</protein>
<keyword evidence="2" id="KW-1185">Reference proteome</keyword>
<dbReference type="RefSeq" id="WP_191174570.1">
    <property type="nucleotide sequence ID" value="NZ_JACWMW010000001.1"/>
</dbReference>